<dbReference type="EMBL" id="BJNY01000002">
    <property type="protein sequence ID" value="GED04919.1"/>
    <property type="molecule type" value="Genomic_DNA"/>
</dbReference>
<keyword evidence="2" id="KW-1185">Reference proteome</keyword>
<comment type="caution">
    <text evidence="1">The sequence shown here is derived from an EMBL/GenBank/DDBJ whole genome shotgun (WGS) entry which is preliminary data.</text>
</comment>
<dbReference type="AlphaFoldDB" id="A0A4Y4DI27"/>
<evidence type="ECO:0000313" key="2">
    <source>
        <dbReference type="Proteomes" id="UP000316612"/>
    </source>
</evidence>
<reference evidence="1 2" key="1">
    <citation type="submission" date="2019-06" db="EMBL/GenBank/DDBJ databases">
        <title>Whole genome shotgun sequence of Glutamicibacter uratoxydans NBRC 15515.</title>
        <authorList>
            <person name="Hosoyama A."/>
            <person name="Uohara A."/>
            <person name="Ohji S."/>
            <person name="Ichikawa N."/>
        </authorList>
    </citation>
    <scope>NUCLEOTIDE SEQUENCE [LARGE SCALE GENOMIC DNA]</scope>
    <source>
        <strain evidence="1 2">NBRC 15515</strain>
    </source>
</reference>
<protein>
    <submittedName>
        <fullName evidence="1">Uncharacterized protein</fullName>
    </submittedName>
</protein>
<accession>A0A4Y4DI27</accession>
<dbReference type="Proteomes" id="UP000316612">
    <property type="component" value="Unassembled WGS sequence"/>
</dbReference>
<gene>
    <name evidence="1" type="ORF">AUR04nite_04510</name>
</gene>
<proteinExistence type="predicted"/>
<organism evidence="1 2">
    <name type="scientific">Glutamicibacter uratoxydans</name>
    <name type="common">Arthrobacter uratoxydans</name>
    <dbReference type="NCBI Taxonomy" id="43667"/>
    <lineage>
        <taxon>Bacteria</taxon>
        <taxon>Bacillati</taxon>
        <taxon>Actinomycetota</taxon>
        <taxon>Actinomycetes</taxon>
        <taxon>Micrococcales</taxon>
        <taxon>Micrococcaceae</taxon>
        <taxon>Glutamicibacter</taxon>
    </lineage>
</organism>
<evidence type="ECO:0000313" key="1">
    <source>
        <dbReference type="EMBL" id="GED04919.1"/>
    </source>
</evidence>
<sequence>MPTRLAAGSIADSEAMLELSDIAELLGAMLDSEEPVLCDASVLLSIEQALSPKAATAAIERSPTILRCVFFTSISLPRGPWGQPMNQTLWFGLSRGIRGAQYCGLEIAEQFFRRDFILNDCTSCLAFNGAANTKKLCGQPP</sequence>
<name>A0A4Y4DI27_GLUUR</name>